<comment type="caution">
    <text evidence="3">The sequence shown here is derived from an EMBL/GenBank/DDBJ whole genome shotgun (WGS) entry which is preliminary data.</text>
</comment>
<gene>
    <name evidence="3" type="ORF">AWB90_23845</name>
    <name evidence="2" type="ORF">AWB91_12650</name>
</gene>
<feature type="chain" id="PRO_5039631184" description="Glycoside hydrolase family 5 domain-containing protein" evidence="1">
    <location>
        <begin position="30"/>
        <end position="343"/>
    </location>
</feature>
<dbReference type="Proteomes" id="UP000193801">
    <property type="component" value="Unassembled WGS sequence"/>
</dbReference>
<accession>A0A1X2A4K1</accession>
<reference evidence="3" key="2">
    <citation type="submission" date="2016-01" db="EMBL/GenBank/DDBJ databases">
        <authorList>
            <person name="Oliw E.H."/>
        </authorList>
    </citation>
    <scope>NUCLEOTIDE SEQUENCE</scope>
    <source>
        <strain evidence="3">IEC33</strain>
    </source>
</reference>
<protein>
    <recommendedName>
        <fullName evidence="6">Glycoside hydrolase family 5 domain-containing protein</fullName>
    </recommendedName>
</protein>
<evidence type="ECO:0000313" key="2">
    <source>
        <dbReference type="EMBL" id="ORW31853.1"/>
    </source>
</evidence>
<dbReference type="EMBL" id="LQPK01000010">
    <property type="protein sequence ID" value="ORW31853.1"/>
    <property type="molecule type" value="Genomic_DNA"/>
</dbReference>
<sequence>MTRNISRRTFLHGASGVAAVGALSGSVGAAAILNAQSLSDPGISPGAKFRGVNLVNNFTRTTAADGNDIWASLWGVWDWHGLIAPQLEDIATIANAVRVFGNTLVMALESITLAQYLARWQQLLDHAQSLGLLVYACGGDLGHWGRYTWAQSTETYSQLAQLLKSYPNVIGVDIVNEASQPLLPVGWTYNQPEPVAEMLTELGNVVRSVGLPITYSRSVTTRSAWTQDYFTDYLGDFLDFHVYYLPQATDSLQAYGGPTSANKRMIIGEFGITNTSSPEERAAYYNAVRVMIDNDPRCMGALAWSAYDFGTTKDMQTGLFDQRRQLRQDIGQPFSTFPVRLGH</sequence>
<organism evidence="3 4">
    <name type="scientific">Mycobacterium paraense</name>
    <dbReference type="NCBI Taxonomy" id="767916"/>
    <lineage>
        <taxon>Bacteria</taxon>
        <taxon>Bacillati</taxon>
        <taxon>Actinomycetota</taxon>
        <taxon>Actinomycetes</taxon>
        <taxon>Mycobacteriales</taxon>
        <taxon>Mycobacteriaceae</taxon>
        <taxon>Mycobacterium</taxon>
        <taxon>Mycobacterium simiae complex</taxon>
    </lineage>
</organism>
<dbReference type="STRING" id="767916.AWB91_12650"/>
<feature type="signal peptide" evidence="1">
    <location>
        <begin position="1"/>
        <end position="29"/>
    </location>
</feature>
<evidence type="ECO:0008006" key="6">
    <source>
        <dbReference type="Google" id="ProtNLM"/>
    </source>
</evidence>
<dbReference type="SUPFAM" id="SSF51445">
    <property type="entry name" value="(Trans)glycosidases"/>
    <property type="match status" value="1"/>
</dbReference>
<dbReference type="AlphaFoldDB" id="A0A1X2A4K1"/>
<proteinExistence type="predicted"/>
<dbReference type="Proteomes" id="UP000193285">
    <property type="component" value="Unassembled WGS sequence"/>
</dbReference>
<keyword evidence="1" id="KW-0732">Signal</keyword>
<evidence type="ECO:0000313" key="4">
    <source>
        <dbReference type="Proteomes" id="UP000193285"/>
    </source>
</evidence>
<dbReference type="PROSITE" id="PS51318">
    <property type="entry name" value="TAT"/>
    <property type="match status" value="1"/>
</dbReference>
<evidence type="ECO:0000313" key="3">
    <source>
        <dbReference type="EMBL" id="ORW38324.1"/>
    </source>
</evidence>
<reference evidence="4 5" key="1">
    <citation type="journal article" date="2015" name="Emerg. Microbes Infect.">
        <title>Characterization of 17 strains belonging to the Mycobacterium simiae complex and description of Mycobacterium paraense sp. nov.</title>
        <authorList>
            <person name="Fusco da Costa A.R."/>
            <person name="Fedrizzi T."/>
            <person name="Lopes M.L."/>
            <person name="Pecorari M."/>
            <person name="Oliveira da Costa W.L."/>
            <person name="Giacobazzi E."/>
            <person name="da Costa Bahia J.R."/>
            <person name="De Sanctis V."/>
            <person name="Batista Lima K.V."/>
            <person name="Bertorelli R."/>
            <person name="Grottola A."/>
            <person name="Fabio A."/>
            <person name="Mariottini A."/>
            <person name="Ferretti P."/>
            <person name="Di Leva F."/>
            <person name="Fregni Serpini G."/>
            <person name="Tagliazucchi S."/>
            <person name="Rumpianesi F."/>
            <person name="Jousson O."/>
            <person name="Segata N."/>
            <person name="Tortoli E."/>
        </authorList>
    </citation>
    <scope>NUCLEOTIDE SEQUENCE [LARGE SCALE GENOMIC DNA]</scope>
    <source>
        <strain evidence="2 5">FI-07156</strain>
        <strain evidence="3 4">IEC33</strain>
    </source>
</reference>
<dbReference type="InterPro" id="IPR017853">
    <property type="entry name" value="GH"/>
</dbReference>
<evidence type="ECO:0000256" key="1">
    <source>
        <dbReference type="SAM" id="SignalP"/>
    </source>
</evidence>
<dbReference type="RefSeq" id="WP_085099101.1">
    <property type="nucleotide sequence ID" value="NZ_LQPK01000010.1"/>
</dbReference>
<dbReference type="Gene3D" id="3.20.20.80">
    <property type="entry name" value="Glycosidases"/>
    <property type="match status" value="1"/>
</dbReference>
<keyword evidence="5" id="KW-1185">Reference proteome</keyword>
<reference evidence="2" key="3">
    <citation type="submission" date="2016-01" db="EMBL/GenBank/DDBJ databases">
        <authorList>
            <person name="Ana R.F.D.C."/>
            <person name="Tarcisio F."/>
            <person name="Maria L.L."/>
            <person name="Monica P."/>
            <person name="Wana L.O.D.C."/>
            <person name="Elisabetta G."/>
            <person name="Jeann R.D.C.B."/>
            <person name="Veronica D.S."/>
            <person name="Karla V.B.L."/>
            <person name="Roberto B."/>
            <person name="Antonella G."/>
            <person name="Anna F."/>
            <person name="Alessandro M."/>
            <person name="Pamela F."/>
            <person name="Francesca D.L."/>
            <person name="Giulia F.S."/>
            <person name="Sara T."/>
            <person name="Fabio R."/>
            <person name="Olivier J."/>
            <person name="Nicola S."/>
            <person name="Enrico T."/>
        </authorList>
    </citation>
    <scope>NUCLEOTIDE SEQUENCE</scope>
    <source>
        <strain evidence="2">FI-07156</strain>
    </source>
</reference>
<evidence type="ECO:0000313" key="5">
    <source>
        <dbReference type="Proteomes" id="UP000193801"/>
    </source>
</evidence>
<dbReference type="InterPro" id="IPR006311">
    <property type="entry name" value="TAT_signal"/>
</dbReference>
<name>A0A1X2A4K1_9MYCO</name>
<dbReference type="EMBL" id="LQPN01000072">
    <property type="protein sequence ID" value="ORW38324.1"/>
    <property type="molecule type" value="Genomic_DNA"/>
</dbReference>
<dbReference type="OrthoDB" id="4744871at2"/>